<dbReference type="GO" id="GO:0005840">
    <property type="term" value="C:ribosome"/>
    <property type="evidence" value="ECO:0007669"/>
    <property type="project" value="UniProtKB-KW"/>
</dbReference>
<dbReference type="GO" id="GO:0006412">
    <property type="term" value="P:translation"/>
    <property type="evidence" value="ECO:0007669"/>
    <property type="project" value="InterPro"/>
</dbReference>
<dbReference type="AlphaFoldDB" id="A0A8H3BD48"/>
<name>A0A8H3BD48_9AGAM</name>
<dbReference type="PANTHER" id="PTHR10744:SF1">
    <property type="entry name" value="SMALL RIBOSOMAL SUBUNIT PROTEIN US17M"/>
    <property type="match status" value="1"/>
</dbReference>
<dbReference type="Gene3D" id="2.40.50.140">
    <property type="entry name" value="Nucleic acid-binding proteins"/>
    <property type="match status" value="1"/>
</dbReference>
<keyword evidence="2" id="KW-0689">Ribosomal protein</keyword>
<comment type="similarity">
    <text evidence="1">Belongs to the universal ribosomal protein uS17 family.</text>
</comment>
<dbReference type="EMBL" id="CAJMWT010002753">
    <property type="protein sequence ID" value="CAE6452924.1"/>
    <property type="molecule type" value="Genomic_DNA"/>
</dbReference>
<evidence type="ECO:0000256" key="1">
    <source>
        <dbReference type="ARBA" id="ARBA00010254"/>
    </source>
</evidence>
<organism evidence="4 5">
    <name type="scientific">Rhizoctonia solani</name>
    <dbReference type="NCBI Taxonomy" id="456999"/>
    <lineage>
        <taxon>Eukaryota</taxon>
        <taxon>Fungi</taxon>
        <taxon>Dikarya</taxon>
        <taxon>Basidiomycota</taxon>
        <taxon>Agaricomycotina</taxon>
        <taxon>Agaricomycetes</taxon>
        <taxon>Cantharellales</taxon>
        <taxon>Ceratobasidiaceae</taxon>
        <taxon>Rhizoctonia</taxon>
    </lineage>
</organism>
<dbReference type="CDD" id="cd00364">
    <property type="entry name" value="Ribosomal_uS17"/>
    <property type="match status" value="1"/>
</dbReference>
<evidence type="ECO:0000313" key="5">
    <source>
        <dbReference type="Proteomes" id="UP000663843"/>
    </source>
</evidence>
<evidence type="ECO:0000256" key="2">
    <source>
        <dbReference type="ARBA" id="ARBA00022980"/>
    </source>
</evidence>
<dbReference type="SUPFAM" id="SSF50249">
    <property type="entry name" value="Nucleic acid-binding proteins"/>
    <property type="match status" value="1"/>
</dbReference>
<evidence type="ECO:0008006" key="6">
    <source>
        <dbReference type="Google" id="ProtNLM"/>
    </source>
</evidence>
<dbReference type="PANTHER" id="PTHR10744">
    <property type="entry name" value="40S RIBOSOMAL PROTEIN S11 FAMILY MEMBER"/>
    <property type="match status" value="1"/>
</dbReference>
<comment type="caution">
    <text evidence="4">The sequence shown here is derived from an EMBL/GenBank/DDBJ whole genome shotgun (WGS) entry which is preliminary data.</text>
</comment>
<dbReference type="Pfam" id="PF00366">
    <property type="entry name" value="Ribosomal_S17"/>
    <property type="match status" value="1"/>
</dbReference>
<gene>
    <name evidence="4" type="ORF">RDB_LOCUS89006</name>
</gene>
<keyword evidence="3" id="KW-0687">Ribonucleoprotein</keyword>
<proteinExistence type="inferred from homology"/>
<sequence length="107" mass="11605">MPPLILKGIVTKAGFMQKTATVTVTRMVEHPHAHKVIASSKKYLVHDPRNGVKCSPLLISLLMSFPELKTGDECNIQNCPPVSARKRFKLLSVVKKARSSGTPAAVG</sequence>
<evidence type="ECO:0000313" key="4">
    <source>
        <dbReference type="EMBL" id="CAE6452924.1"/>
    </source>
</evidence>
<dbReference type="Proteomes" id="UP000663843">
    <property type="component" value="Unassembled WGS sequence"/>
</dbReference>
<dbReference type="GO" id="GO:1990904">
    <property type="term" value="C:ribonucleoprotein complex"/>
    <property type="evidence" value="ECO:0007669"/>
    <property type="project" value="UniProtKB-KW"/>
</dbReference>
<protein>
    <recommendedName>
        <fullName evidence="6">30S ribosomal protein S17</fullName>
    </recommendedName>
</protein>
<dbReference type="InterPro" id="IPR012340">
    <property type="entry name" value="NA-bd_OB-fold"/>
</dbReference>
<dbReference type="GO" id="GO:0003735">
    <property type="term" value="F:structural constituent of ribosome"/>
    <property type="evidence" value="ECO:0007669"/>
    <property type="project" value="InterPro"/>
</dbReference>
<dbReference type="GO" id="GO:0005739">
    <property type="term" value="C:mitochondrion"/>
    <property type="evidence" value="ECO:0007669"/>
    <property type="project" value="TreeGrafter"/>
</dbReference>
<evidence type="ECO:0000256" key="3">
    <source>
        <dbReference type="ARBA" id="ARBA00023274"/>
    </source>
</evidence>
<accession>A0A8H3BD48</accession>
<reference evidence="4" key="1">
    <citation type="submission" date="2021-01" db="EMBL/GenBank/DDBJ databases">
        <authorList>
            <person name="Kaushik A."/>
        </authorList>
    </citation>
    <scope>NUCLEOTIDE SEQUENCE</scope>
    <source>
        <strain evidence="4">AG2-2IIIB</strain>
    </source>
</reference>
<dbReference type="InterPro" id="IPR000266">
    <property type="entry name" value="Ribosomal_uS17"/>
</dbReference>